<proteinExistence type="predicted"/>
<keyword evidence="1" id="KW-0808">Transferase</keyword>
<dbReference type="GO" id="GO:0016301">
    <property type="term" value="F:kinase activity"/>
    <property type="evidence" value="ECO:0007669"/>
    <property type="project" value="UniProtKB-KW"/>
</dbReference>
<evidence type="ECO:0000313" key="6">
    <source>
        <dbReference type="EMBL" id="EQD54606.1"/>
    </source>
</evidence>
<dbReference type="Gene3D" id="3.30.1760.10">
    <property type="entry name" value="Conserved hypothetical protein from pyrococcus furiosus pfu- 392566-001, domain 2"/>
    <property type="match status" value="1"/>
</dbReference>
<sequence length="155" mass="17357">MTPGTEPSTARSPPQRAREFRYRFELLPLAALRAHEAVDPENLLQVLGKIRRQHLVDEPILVAEAADGLFVVLNGHHRFAALRELGAQRAPAWVVDYEGEAVVLERWPGSRVQTPPTKAEVVERALSGDLFPPKTTRHRLTSPLPTRVTHLADLR</sequence>
<keyword evidence="2" id="KW-0547">Nucleotide-binding</keyword>
<keyword evidence="4" id="KW-0067">ATP-binding</keyword>
<dbReference type="SMART" id="SM00470">
    <property type="entry name" value="ParB"/>
    <property type="match status" value="1"/>
</dbReference>
<dbReference type="Pfam" id="PF02195">
    <property type="entry name" value="ParB_N"/>
    <property type="match status" value="1"/>
</dbReference>
<reference evidence="6" key="1">
    <citation type="submission" date="2013-08" db="EMBL/GenBank/DDBJ databases">
        <authorList>
            <person name="Mendez C."/>
            <person name="Richter M."/>
            <person name="Ferrer M."/>
            <person name="Sanchez J."/>
        </authorList>
    </citation>
    <scope>NUCLEOTIDE SEQUENCE</scope>
</reference>
<protein>
    <submittedName>
        <fullName evidence="6">ParB domain protein nuclease</fullName>
    </submittedName>
</protein>
<evidence type="ECO:0000259" key="5">
    <source>
        <dbReference type="SMART" id="SM00470"/>
    </source>
</evidence>
<name>T1A258_9ZZZZ</name>
<comment type="caution">
    <text evidence="6">The sequence shown here is derived from an EMBL/GenBank/DDBJ whole genome shotgun (WGS) entry which is preliminary data.</text>
</comment>
<gene>
    <name evidence="6" type="ORF">B1B_09616</name>
</gene>
<dbReference type="InterPro" id="IPR023098">
    <property type="entry name" value="SerK/SbnI_C"/>
</dbReference>
<reference evidence="6" key="2">
    <citation type="journal article" date="2014" name="ISME J.">
        <title>Microbial stratification in low pH oxic and suboxic macroscopic growths along an acid mine drainage.</title>
        <authorList>
            <person name="Mendez-Garcia C."/>
            <person name="Mesa V."/>
            <person name="Sprenger R.R."/>
            <person name="Richter M."/>
            <person name="Diez M.S."/>
            <person name="Solano J."/>
            <person name="Bargiela R."/>
            <person name="Golyshina O.V."/>
            <person name="Manteca A."/>
            <person name="Ramos J.L."/>
            <person name="Gallego J.R."/>
            <person name="Llorente I."/>
            <person name="Martins Dos Santos V.A."/>
            <person name="Jensen O.N."/>
            <person name="Pelaez A.I."/>
            <person name="Sanchez J."/>
            <person name="Ferrer M."/>
        </authorList>
    </citation>
    <scope>NUCLEOTIDE SEQUENCE</scope>
</reference>
<dbReference type="InterPro" id="IPR003115">
    <property type="entry name" value="ParB_N"/>
</dbReference>
<dbReference type="AlphaFoldDB" id="T1A258"/>
<dbReference type="InterPro" id="IPR036086">
    <property type="entry name" value="ParB/Sulfiredoxin_sf"/>
</dbReference>
<dbReference type="Gene3D" id="3.90.1530.10">
    <property type="entry name" value="Conserved hypothetical protein from pyrococcus furiosus pfu- 392566-001, ParB domain"/>
    <property type="match status" value="1"/>
</dbReference>
<organism evidence="6">
    <name type="scientific">mine drainage metagenome</name>
    <dbReference type="NCBI Taxonomy" id="410659"/>
    <lineage>
        <taxon>unclassified sequences</taxon>
        <taxon>metagenomes</taxon>
        <taxon>ecological metagenomes</taxon>
    </lineage>
</organism>
<evidence type="ECO:0000256" key="4">
    <source>
        <dbReference type="ARBA" id="ARBA00022840"/>
    </source>
</evidence>
<dbReference type="SUPFAM" id="SSF110849">
    <property type="entry name" value="ParB/Sulfiredoxin"/>
    <property type="match status" value="1"/>
</dbReference>
<keyword evidence="3" id="KW-0418">Kinase</keyword>
<dbReference type="GO" id="GO:0005524">
    <property type="term" value="F:ATP binding"/>
    <property type="evidence" value="ECO:0007669"/>
    <property type="project" value="UniProtKB-KW"/>
</dbReference>
<evidence type="ECO:0000256" key="3">
    <source>
        <dbReference type="ARBA" id="ARBA00022777"/>
    </source>
</evidence>
<dbReference type="EMBL" id="AUZY01006373">
    <property type="protein sequence ID" value="EQD54606.1"/>
    <property type="molecule type" value="Genomic_DNA"/>
</dbReference>
<evidence type="ECO:0000256" key="2">
    <source>
        <dbReference type="ARBA" id="ARBA00022741"/>
    </source>
</evidence>
<evidence type="ECO:0000256" key="1">
    <source>
        <dbReference type="ARBA" id="ARBA00022679"/>
    </source>
</evidence>
<accession>T1A258</accession>
<feature type="domain" description="ParB-like N-terminal" evidence="5">
    <location>
        <begin position="25"/>
        <end position="112"/>
    </location>
</feature>